<dbReference type="GO" id="GO:0046872">
    <property type="term" value="F:metal ion binding"/>
    <property type="evidence" value="ECO:0007669"/>
    <property type="project" value="InterPro"/>
</dbReference>
<keyword evidence="2" id="KW-0482">Metalloprotease</keyword>
<dbReference type="InterPro" id="IPR050361">
    <property type="entry name" value="MPP/UQCRC_Complex"/>
</dbReference>
<organism evidence="5 6">
    <name type="scientific">Pacificimonas flava</name>
    <dbReference type="NCBI Taxonomy" id="1234595"/>
    <lineage>
        <taxon>Bacteria</taxon>
        <taxon>Pseudomonadati</taxon>
        <taxon>Pseudomonadota</taxon>
        <taxon>Alphaproteobacteria</taxon>
        <taxon>Sphingomonadales</taxon>
        <taxon>Sphingosinicellaceae</taxon>
        <taxon>Pacificimonas</taxon>
    </lineage>
</organism>
<proteinExistence type="inferred from homology"/>
<gene>
    <name evidence="5" type="ORF">C725_0706</name>
</gene>
<dbReference type="PANTHER" id="PTHR11851:SF49">
    <property type="entry name" value="MITOCHONDRIAL-PROCESSING PEPTIDASE SUBUNIT ALPHA"/>
    <property type="match status" value="1"/>
</dbReference>
<reference evidence="5 6" key="1">
    <citation type="journal article" date="2013" name="Genome Announc.">
        <title>Draft Genome Sequence of Strain JLT2015T, Belonging to the Family Sphingomonadaceae of the Alphaproteobacteria.</title>
        <authorList>
            <person name="Tang K."/>
            <person name="Liu K."/>
            <person name="Li S."/>
            <person name="Jiao N."/>
        </authorList>
    </citation>
    <scope>NUCLEOTIDE SEQUENCE [LARGE SCALE GENOMIC DNA]</scope>
    <source>
        <strain evidence="5 6">JLT2015</strain>
    </source>
</reference>
<evidence type="ECO:0000256" key="1">
    <source>
        <dbReference type="ARBA" id="ARBA00007261"/>
    </source>
</evidence>
<dbReference type="InterPro" id="IPR011249">
    <property type="entry name" value="Metalloenz_LuxS/M16"/>
</dbReference>
<accession>M2TAV6</accession>
<sequence>MQKLTTLPNGLRIVTREMPSVETVAVGLHCTVGSRYETVRENGLAHLFEHMVFKGAGGRSTRALAEAVEDVGGDLNAMTGREGTVFSARLLAGDLPLGMNLIADMILDPHFDVDELEREKGVVLQELAEVNDMPGDLIFDDLQAAAYPDQPMGRSILGDAASIGGLNQSDLVAWRDRHYRPGEMIVVAAGNLEHDQIVDIAAKRFGPLGGGDAAALEGARFSAARTARHRHIEQAHLTLAWPGPALRETGLFAARLFGEAVGGGMSSRLFQELREERGLAYTVFASHAPFLDTGLFTVYAATAERDSREALSLMQDILRSAPETLTQAELDRARALAKSGLLMSLESCEGQASYIARQLLVEGRMIEPSEVVKRIDAITLDEVRTAGAVMMAGNPAEATIGAVSEDDAA</sequence>
<dbReference type="Pfam" id="PF00675">
    <property type="entry name" value="Peptidase_M16"/>
    <property type="match status" value="1"/>
</dbReference>
<evidence type="ECO:0000313" key="5">
    <source>
        <dbReference type="EMBL" id="EMD83734.1"/>
    </source>
</evidence>
<dbReference type="AlphaFoldDB" id="M2TAV6"/>
<feature type="domain" description="Peptidase M16 N-terminal" evidence="3">
    <location>
        <begin position="12"/>
        <end position="159"/>
    </location>
</feature>
<dbReference type="SUPFAM" id="SSF63411">
    <property type="entry name" value="LuxS/MPP-like metallohydrolase"/>
    <property type="match status" value="2"/>
</dbReference>
<dbReference type="EMBL" id="AMRV01000002">
    <property type="protein sequence ID" value="EMD83734.1"/>
    <property type="molecule type" value="Genomic_DNA"/>
</dbReference>
<dbReference type="GO" id="GO:0008237">
    <property type="term" value="F:metallopeptidase activity"/>
    <property type="evidence" value="ECO:0007669"/>
    <property type="project" value="UniProtKB-KW"/>
</dbReference>
<protein>
    <submittedName>
        <fullName evidence="5">Peptidase-like protein</fullName>
    </submittedName>
</protein>
<dbReference type="Pfam" id="PF05193">
    <property type="entry name" value="Peptidase_M16_C"/>
    <property type="match status" value="1"/>
</dbReference>
<comment type="caution">
    <text evidence="5">The sequence shown here is derived from an EMBL/GenBank/DDBJ whole genome shotgun (WGS) entry which is preliminary data.</text>
</comment>
<evidence type="ECO:0000259" key="3">
    <source>
        <dbReference type="Pfam" id="PF00675"/>
    </source>
</evidence>
<dbReference type="PANTHER" id="PTHR11851">
    <property type="entry name" value="METALLOPROTEASE"/>
    <property type="match status" value="1"/>
</dbReference>
<dbReference type="Gene3D" id="3.30.830.10">
    <property type="entry name" value="Metalloenzyme, LuxS/M16 peptidase-like"/>
    <property type="match status" value="2"/>
</dbReference>
<evidence type="ECO:0000256" key="2">
    <source>
        <dbReference type="ARBA" id="ARBA00023049"/>
    </source>
</evidence>
<keyword evidence="2" id="KW-0378">Hydrolase</keyword>
<evidence type="ECO:0000259" key="4">
    <source>
        <dbReference type="Pfam" id="PF05193"/>
    </source>
</evidence>
<dbReference type="RefSeq" id="WP_008600194.1">
    <property type="nucleotide sequence ID" value="NZ_AMRV01000002.1"/>
</dbReference>
<feature type="domain" description="Peptidase M16 C-terminal" evidence="4">
    <location>
        <begin position="166"/>
        <end position="335"/>
    </location>
</feature>
<keyword evidence="6" id="KW-1185">Reference proteome</keyword>
<comment type="similarity">
    <text evidence="1">Belongs to the peptidase M16 family.</text>
</comment>
<dbReference type="OrthoDB" id="9811314at2"/>
<dbReference type="InterPro" id="IPR011765">
    <property type="entry name" value="Pept_M16_N"/>
</dbReference>
<dbReference type="Proteomes" id="UP000011717">
    <property type="component" value="Unassembled WGS sequence"/>
</dbReference>
<dbReference type="InterPro" id="IPR007863">
    <property type="entry name" value="Peptidase_M16_C"/>
</dbReference>
<name>M2TAV6_9SPHN</name>
<evidence type="ECO:0000313" key="6">
    <source>
        <dbReference type="Proteomes" id="UP000011717"/>
    </source>
</evidence>
<keyword evidence="2" id="KW-0645">Protease</keyword>